<dbReference type="EMBL" id="GISG01152775">
    <property type="protein sequence ID" value="MBA4647841.1"/>
    <property type="molecule type" value="Transcribed_RNA"/>
</dbReference>
<dbReference type="AlphaFoldDB" id="A0A7C9DP02"/>
<organism evidence="1">
    <name type="scientific">Opuntia streptacantha</name>
    <name type="common">Prickly pear cactus</name>
    <name type="synonym">Opuntia cardona</name>
    <dbReference type="NCBI Taxonomy" id="393608"/>
    <lineage>
        <taxon>Eukaryota</taxon>
        <taxon>Viridiplantae</taxon>
        <taxon>Streptophyta</taxon>
        <taxon>Embryophyta</taxon>
        <taxon>Tracheophyta</taxon>
        <taxon>Spermatophyta</taxon>
        <taxon>Magnoliopsida</taxon>
        <taxon>eudicotyledons</taxon>
        <taxon>Gunneridae</taxon>
        <taxon>Pentapetalae</taxon>
        <taxon>Caryophyllales</taxon>
        <taxon>Cactineae</taxon>
        <taxon>Cactaceae</taxon>
        <taxon>Opuntioideae</taxon>
        <taxon>Opuntia</taxon>
    </lineage>
</organism>
<sequence length="126" mass="14505">MNSCFNDQGLLSGIIQFSNFIEGFGRSSIQEAECALRTNVRRIVLDRCAILSQNSIIRIYLLAKLCFQKICRIPHYSTPMKLPRIIWWCLRKNQGKFLHAEGLILTVVKLDSLINPSPRIIFPAIW</sequence>
<dbReference type="EMBL" id="GISG01152773">
    <property type="protein sequence ID" value="MBA4647839.1"/>
    <property type="molecule type" value="Transcribed_RNA"/>
</dbReference>
<proteinExistence type="predicted"/>
<reference evidence="1" key="2">
    <citation type="submission" date="2020-07" db="EMBL/GenBank/DDBJ databases">
        <authorList>
            <person name="Vera ALvarez R."/>
            <person name="Arias-Moreno D.M."/>
            <person name="Jimenez-Jacinto V."/>
            <person name="Jimenez-Bremont J.F."/>
            <person name="Swaminathan K."/>
            <person name="Moose S.P."/>
            <person name="Guerrero-Gonzalez M.L."/>
            <person name="Marino-Ramirez L."/>
            <person name="Landsman D."/>
            <person name="Rodriguez-Kessler M."/>
            <person name="Delgado-Sanchez P."/>
        </authorList>
    </citation>
    <scope>NUCLEOTIDE SEQUENCE</scope>
    <source>
        <tissue evidence="1">Cladode</tissue>
    </source>
</reference>
<dbReference type="EMBL" id="GISG01152774">
    <property type="protein sequence ID" value="MBA4647840.1"/>
    <property type="molecule type" value="Transcribed_RNA"/>
</dbReference>
<accession>A0A7C9DP02</accession>
<protein>
    <submittedName>
        <fullName evidence="1">Uncharacterized protein</fullName>
    </submittedName>
</protein>
<name>A0A7C9DP02_OPUST</name>
<reference evidence="1" key="1">
    <citation type="journal article" date="2013" name="J. Plant Res.">
        <title>Effect of fungi and light on seed germination of three Opuntia species from semiarid lands of central Mexico.</title>
        <authorList>
            <person name="Delgado-Sanchez P."/>
            <person name="Jimenez-Bremont J.F."/>
            <person name="Guerrero-Gonzalez Mde L."/>
            <person name="Flores J."/>
        </authorList>
    </citation>
    <scope>NUCLEOTIDE SEQUENCE</scope>
    <source>
        <tissue evidence="1">Cladode</tissue>
    </source>
</reference>
<evidence type="ECO:0000313" key="1">
    <source>
        <dbReference type="EMBL" id="MBA4647841.1"/>
    </source>
</evidence>